<dbReference type="AlphaFoldDB" id="A0A7W8ZJE7"/>
<protein>
    <recommendedName>
        <fullName evidence="4">Outer membrane protein with beta-barrel domain</fullName>
    </recommendedName>
</protein>
<feature type="signal peptide" evidence="1">
    <location>
        <begin position="1"/>
        <end position="20"/>
    </location>
</feature>
<accession>A0A7W8ZJE7</accession>
<evidence type="ECO:0000313" key="3">
    <source>
        <dbReference type="Proteomes" id="UP000537204"/>
    </source>
</evidence>
<proteinExistence type="predicted"/>
<keyword evidence="1" id="KW-0732">Signal</keyword>
<feature type="chain" id="PRO_5030926141" description="Outer membrane protein with beta-barrel domain" evidence="1">
    <location>
        <begin position="21"/>
        <end position="343"/>
    </location>
</feature>
<dbReference type="EMBL" id="JACHCE010000001">
    <property type="protein sequence ID" value="MBB5635149.1"/>
    <property type="molecule type" value="Genomic_DNA"/>
</dbReference>
<reference evidence="2 3" key="1">
    <citation type="submission" date="2020-08" db="EMBL/GenBank/DDBJ databases">
        <title>Genomic Encyclopedia of Type Strains, Phase IV (KMG-V): Genome sequencing to study the core and pangenomes of soil and plant-associated prokaryotes.</title>
        <authorList>
            <person name="Whitman W."/>
        </authorList>
    </citation>
    <scope>NUCLEOTIDE SEQUENCE [LARGE SCALE GENOMIC DNA]</scope>
    <source>
        <strain evidence="2 3">S3M1</strain>
    </source>
</reference>
<dbReference type="Proteomes" id="UP000537204">
    <property type="component" value="Unassembled WGS sequence"/>
</dbReference>
<evidence type="ECO:0008006" key="4">
    <source>
        <dbReference type="Google" id="ProtNLM"/>
    </source>
</evidence>
<comment type="caution">
    <text evidence="2">The sequence shown here is derived from an EMBL/GenBank/DDBJ whole genome shotgun (WGS) entry which is preliminary data.</text>
</comment>
<evidence type="ECO:0000256" key="1">
    <source>
        <dbReference type="SAM" id="SignalP"/>
    </source>
</evidence>
<gene>
    <name evidence="2" type="ORF">HDE68_001034</name>
</gene>
<name>A0A7W8ZJE7_9SPHI</name>
<organism evidence="2 3">
    <name type="scientific">Pedobacter cryoconitis</name>
    <dbReference type="NCBI Taxonomy" id="188932"/>
    <lineage>
        <taxon>Bacteria</taxon>
        <taxon>Pseudomonadati</taxon>
        <taxon>Bacteroidota</taxon>
        <taxon>Sphingobacteriia</taxon>
        <taxon>Sphingobacteriales</taxon>
        <taxon>Sphingobacteriaceae</taxon>
        <taxon>Pedobacter</taxon>
    </lineage>
</organism>
<dbReference type="RefSeq" id="WP_183879539.1">
    <property type="nucleotide sequence ID" value="NZ_JACHCE010000001.1"/>
</dbReference>
<evidence type="ECO:0000313" key="2">
    <source>
        <dbReference type="EMBL" id="MBB5635149.1"/>
    </source>
</evidence>
<sequence>MKKNLLFHLLLLITISGSFAQSTKQAAIQRMTDSVKMAYLSEAAIQYPLLRQGFISTDVIGRGNVKSRLRGNEFFDAQSQVTRVRVNFNLPIAQWSKNIISANINYLYQHVDLNRVTNYNPGLPVQNTTTNSSTMTLTLSYNRVDSLFGHQVIYSANISGVTDELSAIRRVNGLVGITVQFVQTASTVFRAGLFYINDPTIPTHFIPLITYSHKFQKGNLQLFADLPSRVLLKKKLSERSWLSIGTEMTGTQTFMSLNEPAKPKHVISSTLELKTGPAFEYKVSKKVMFGISGGLFSTLSARIFEQGKAPSTYFIDNKRNSAPYANFTISFLPFLNSIVRKQE</sequence>